<protein>
    <submittedName>
        <fullName evidence="6">Cyclin-dependent kinase inhibitor domain-containing protein</fullName>
    </submittedName>
</protein>
<keyword evidence="2" id="KW-0649">Protein kinase inhibitor</keyword>
<evidence type="ECO:0000313" key="5">
    <source>
        <dbReference type="Proteomes" id="UP000887566"/>
    </source>
</evidence>
<dbReference type="GO" id="GO:0005634">
    <property type="term" value="C:nucleus"/>
    <property type="evidence" value="ECO:0007669"/>
    <property type="project" value="InterPro"/>
</dbReference>
<dbReference type="Gene3D" id="4.10.365.10">
    <property type="entry name" value="p27"/>
    <property type="match status" value="1"/>
</dbReference>
<feature type="region of interest" description="Disordered" evidence="3">
    <location>
        <begin position="223"/>
        <end position="245"/>
    </location>
</feature>
<reference evidence="6" key="1">
    <citation type="submission" date="2022-11" db="UniProtKB">
        <authorList>
            <consortium name="WormBaseParasite"/>
        </authorList>
    </citation>
    <scope>IDENTIFICATION</scope>
</reference>
<keyword evidence="5" id="KW-1185">Reference proteome</keyword>
<dbReference type="InterPro" id="IPR003175">
    <property type="entry name" value="CDI_dom"/>
</dbReference>
<organism evidence="5 6">
    <name type="scientific">Plectus sambesii</name>
    <dbReference type="NCBI Taxonomy" id="2011161"/>
    <lineage>
        <taxon>Eukaryota</taxon>
        <taxon>Metazoa</taxon>
        <taxon>Ecdysozoa</taxon>
        <taxon>Nematoda</taxon>
        <taxon>Chromadorea</taxon>
        <taxon>Plectida</taxon>
        <taxon>Plectina</taxon>
        <taxon>Plectoidea</taxon>
        <taxon>Plectidae</taxon>
        <taxon>Plectus</taxon>
    </lineage>
</organism>
<dbReference type="Proteomes" id="UP000887566">
    <property type="component" value="Unplaced"/>
</dbReference>
<sequence>MKFWSCSDKEALISTSRLDWSQSVAANRRRRKAGSVGGWPCAPASAVVSSPCRLAHRCYAYNATSYRHFHFLAVLAKLLDRRACSICVRPCMLASAAAAAMSKPRCCRRLVFDTDEERSTDSNRDSAGQRIAPSQQRLQPFIEQLREDAARAKERWGFDFDKEIPASTSSPYVWECVPAGKLPGFYSRVGLKRSLGVPVKKTASLPSSLQTFIDAPMLRSVSAPARASSTDSEELNDSDDGGYGTNDGAVTPTAVMFASIAADVDRLGGKLSFFRSKCSPGSVTPRRPLPSTDDCGLAGFRRRRSLRAIAVRLAVAVAGASETPVTDATPTAVQWATDAVAVCDCKKGKVVAAIAYCRQRVACVYNGAGRSPFRPRPQLESRIDGATIGLDCAVGVHRPVLGAIKVGASILLCRSNCAYLVPTLVPISSQGMRGWGSEADSGHS</sequence>
<dbReference type="WBParaSite" id="PSAMB.scaffold788size41356.g8715.t1">
    <property type="protein sequence ID" value="PSAMB.scaffold788size41356.g8715.t1"/>
    <property type="gene ID" value="PSAMB.scaffold788size41356.g8715"/>
</dbReference>
<accession>A0A914XFJ9</accession>
<dbReference type="GO" id="GO:0004861">
    <property type="term" value="F:cyclin-dependent protein serine/threonine kinase inhibitor activity"/>
    <property type="evidence" value="ECO:0007669"/>
    <property type="project" value="InterPro"/>
</dbReference>
<name>A0A914XFJ9_9BILA</name>
<dbReference type="Pfam" id="PF02234">
    <property type="entry name" value="CDI"/>
    <property type="match status" value="1"/>
</dbReference>
<evidence type="ECO:0000313" key="6">
    <source>
        <dbReference type="WBParaSite" id="PSAMB.scaffold788size41356.g8715.t1"/>
    </source>
</evidence>
<feature type="compositionally biased region" description="Acidic residues" evidence="3">
    <location>
        <begin position="231"/>
        <end position="240"/>
    </location>
</feature>
<proteinExistence type="inferred from homology"/>
<dbReference type="GO" id="GO:0051726">
    <property type="term" value="P:regulation of cell cycle"/>
    <property type="evidence" value="ECO:0007669"/>
    <property type="project" value="InterPro"/>
</dbReference>
<evidence type="ECO:0000259" key="4">
    <source>
        <dbReference type="Pfam" id="PF02234"/>
    </source>
</evidence>
<dbReference type="AlphaFoldDB" id="A0A914XFJ9"/>
<dbReference type="InterPro" id="IPR044898">
    <property type="entry name" value="CDI_dom_sf"/>
</dbReference>
<evidence type="ECO:0000256" key="3">
    <source>
        <dbReference type="SAM" id="MobiDB-lite"/>
    </source>
</evidence>
<feature type="domain" description="Cyclin-dependent kinase inhibitor" evidence="4">
    <location>
        <begin position="141"/>
        <end position="175"/>
    </location>
</feature>
<comment type="similarity">
    <text evidence="1">Belongs to the CDI family.</text>
</comment>
<evidence type="ECO:0000256" key="2">
    <source>
        <dbReference type="ARBA" id="ARBA00023013"/>
    </source>
</evidence>
<evidence type="ECO:0000256" key="1">
    <source>
        <dbReference type="ARBA" id="ARBA00006726"/>
    </source>
</evidence>